<dbReference type="InterPro" id="IPR045569">
    <property type="entry name" value="Metalloprtase-TldD/E_C"/>
</dbReference>
<dbReference type="SUPFAM" id="SSF111283">
    <property type="entry name" value="Putative modulator of DNA gyrase, PmbA/TldD"/>
    <property type="match status" value="1"/>
</dbReference>
<comment type="similarity">
    <text evidence="1">Belongs to the peptidase U62 family.</text>
</comment>
<dbReference type="InterPro" id="IPR047657">
    <property type="entry name" value="PmbA"/>
</dbReference>
<dbReference type="PANTHER" id="PTHR43421">
    <property type="entry name" value="METALLOPROTEASE PMBA"/>
    <property type="match status" value="1"/>
</dbReference>
<dbReference type="InterPro" id="IPR002510">
    <property type="entry name" value="Metalloprtase-TldD/E_N"/>
</dbReference>
<dbReference type="InterPro" id="IPR035068">
    <property type="entry name" value="TldD/PmbA_N"/>
</dbReference>
<gene>
    <name evidence="5" type="ORF">HF295_05925</name>
</gene>
<evidence type="ECO:0000259" key="2">
    <source>
        <dbReference type="Pfam" id="PF01523"/>
    </source>
</evidence>
<dbReference type="Proteomes" id="UP000512167">
    <property type="component" value="Chromosome"/>
</dbReference>
<protein>
    <submittedName>
        <fullName evidence="5">TldD/PmbA family protein</fullName>
    </submittedName>
</protein>
<dbReference type="Pfam" id="PF01523">
    <property type="entry name" value="PmbA_TldD_1st"/>
    <property type="match status" value="1"/>
</dbReference>
<organism evidence="5 6">
    <name type="scientific">Hujiaoplasma nucleasis</name>
    <dbReference type="NCBI Taxonomy" id="2725268"/>
    <lineage>
        <taxon>Bacteria</taxon>
        <taxon>Bacillati</taxon>
        <taxon>Mycoplasmatota</taxon>
        <taxon>Mollicutes</taxon>
        <taxon>Candidatus Izemoplasmatales</taxon>
        <taxon>Hujiaoplasmataceae</taxon>
        <taxon>Hujiaoplasma</taxon>
    </lineage>
</organism>
<dbReference type="InterPro" id="IPR045570">
    <property type="entry name" value="Metalloprtase-TldD/E_cen_dom"/>
</dbReference>
<dbReference type="Pfam" id="PF19290">
    <property type="entry name" value="PmbA_TldD_2nd"/>
    <property type="match status" value="1"/>
</dbReference>
<dbReference type="Pfam" id="PF19289">
    <property type="entry name" value="PmbA_TldD_3rd"/>
    <property type="match status" value="1"/>
</dbReference>
<dbReference type="KEGG" id="tbk:HF295_05925"/>
<evidence type="ECO:0000313" key="5">
    <source>
        <dbReference type="EMBL" id="QLY40411.1"/>
    </source>
</evidence>
<feature type="domain" description="Metalloprotease TldD/E N-terminal" evidence="2">
    <location>
        <begin position="20"/>
        <end position="82"/>
    </location>
</feature>
<evidence type="ECO:0000256" key="1">
    <source>
        <dbReference type="ARBA" id="ARBA00005836"/>
    </source>
</evidence>
<dbReference type="EMBL" id="CP051151">
    <property type="protein sequence ID" value="QLY40411.1"/>
    <property type="molecule type" value="Genomic_DNA"/>
</dbReference>
<dbReference type="GO" id="GO:0006508">
    <property type="term" value="P:proteolysis"/>
    <property type="evidence" value="ECO:0007669"/>
    <property type="project" value="InterPro"/>
</dbReference>
<dbReference type="Gene3D" id="3.30.2290.10">
    <property type="entry name" value="PmbA/TldD superfamily"/>
    <property type="match status" value="1"/>
</dbReference>
<evidence type="ECO:0000259" key="3">
    <source>
        <dbReference type="Pfam" id="PF19289"/>
    </source>
</evidence>
<name>A0A7L6N4C7_9MOLU</name>
<evidence type="ECO:0000313" key="6">
    <source>
        <dbReference type="Proteomes" id="UP000512167"/>
    </source>
</evidence>
<proteinExistence type="inferred from homology"/>
<dbReference type="PANTHER" id="PTHR43421:SF1">
    <property type="entry name" value="METALLOPROTEASE PMBA"/>
    <property type="match status" value="1"/>
</dbReference>
<dbReference type="GO" id="GO:0005829">
    <property type="term" value="C:cytosol"/>
    <property type="evidence" value="ECO:0007669"/>
    <property type="project" value="TreeGrafter"/>
</dbReference>
<sequence>MNIDKLFKRASEKGLTDIQVYLSDKSNLSIEIFEDEVDSYVIADTSSMIIRGIYNNKMGTYVTEVLEDEIIDEVIDTIIASAKEIDSLDDAIIYEGDKEYRKLDDIYNEELAKLDVQTKIKTLKDMDKFLHEYDERMSVVETMYSESSNKVVLKNSKGLDLENMANSAYMGGSVIVKDDTDQRVGFDVLISNDFNDFDIKKIAKEIADDALAALGAKPVPSDQYEIVFSNSALATLFSAFQNVFSADAVQKNMSLLKDKLNEKIGSELVTIVDDPFMKKSSRSRSFDDEGVATSYKALIKEGVLNTYLHNLVTAKKDNVKSTGNGFGGSVSAVNLKMESGNSTIDEMISSMKEGIYITDVQGAHAGANAVSGDFSLQAMGYYVKNGKKERPVALITVAGNFIDMLKDITMVGNDSKMSYYGVTTPSIKVKSMPVSGS</sequence>
<keyword evidence="6" id="KW-1185">Reference proteome</keyword>
<reference evidence="5 6" key="1">
    <citation type="submission" date="2020-04" db="EMBL/GenBank/DDBJ databases">
        <authorList>
            <person name="Zheng R.K."/>
            <person name="Sun C.M."/>
        </authorList>
    </citation>
    <scope>NUCLEOTIDE SEQUENCE [LARGE SCALE GENOMIC DNA]</scope>
    <source>
        <strain evidence="6">zrk29</strain>
    </source>
</reference>
<accession>A0A7L6N4C7</accession>
<feature type="domain" description="Metalloprotease TldD/E central" evidence="4">
    <location>
        <begin position="110"/>
        <end position="214"/>
    </location>
</feature>
<dbReference type="GO" id="GO:0008237">
    <property type="term" value="F:metallopeptidase activity"/>
    <property type="evidence" value="ECO:0007669"/>
    <property type="project" value="InterPro"/>
</dbReference>
<feature type="domain" description="Metalloprotease TldD/E C-terminal" evidence="3">
    <location>
        <begin position="222"/>
        <end position="436"/>
    </location>
</feature>
<evidence type="ECO:0000259" key="4">
    <source>
        <dbReference type="Pfam" id="PF19290"/>
    </source>
</evidence>
<dbReference type="AlphaFoldDB" id="A0A7L6N4C7"/>
<dbReference type="RefSeq" id="WP_312031246.1">
    <property type="nucleotide sequence ID" value="NZ_CP051151.1"/>
</dbReference>
<dbReference type="InterPro" id="IPR036059">
    <property type="entry name" value="TldD/PmbA_sf"/>
</dbReference>